<dbReference type="PANTHER" id="PTHR23112:SF0">
    <property type="entry name" value="TRANSMEMBRANE PROTEIN 116"/>
    <property type="match status" value="1"/>
</dbReference>
<proteinExistence type="predicted"/>
<comment type="subcellular location">
    <subcellularLocation>
        <location evidence="1">Membrane</location>
        <topology evidence="1">Multi-pass membrane protein</topology>
    </subcellularLocation>
</comment>
<feature type="transmembrane region" description="Helical" evidence="6">
    <location>
        <begin position="46"/>
        <end position="68"/>
    </location>
</feature>
<evidence type="ECO:0000256" key="6">
    <source>
        <dbReference type="SAM" id="Phobius"/>
    </source>
</evidence>
<keyword evidence="4 6" id="KW-0472">Membrane</keyword>
<keyword evidence="3 6" id="KW-1133">Transmembrane helix</keyword>
<evidence type="ECO:0008006" key="9">
    <source>
        <dbReference type="Google" id="ProtNLM"/>
    </source>
</evidence>
<evidence type="ECO:0000256" key="4">
    <source>
        <dbReference type="ARBA" id="ARBA00023136"/>
    </source>
</evidence>
<evidence type="ECO:0000313" key="7">
    <source>
        <dbReference type="EMBL" id="CAB9523100.1"/>
    </source>
</evidence>
<evidence type="ECO:0000256" key="3">
    <source>
        <dbReference type="ARBA" id="ARBA00022989"/>
    </source>
</evidence>
<evidence type="ECO:0000256" key="1">
    <source>
        <dbReference type="ARBA" id="ARBA00004141"/>
    </source>
</evidence>
<dbReference type="AlphaFoldDB" id="A0A9N8ER18"/>
<dbReference type="GO" id="GO:0005886">
    <property type="term" value="C:plasma membrane"/>
    <property type="evidence" value="ECO:0007669"/>
    <property type="project" value="TreeGrafter"/>
</dbReference>
<dbReference type="EMBL" id="CAICTM010001375">
    <property type="protein sequence ID" value="CAB9523100.1"/>
    <property type="molecule type" value="Genomic_DNA"/>
</dbReference>
<dbReference type="PROSITE" id="PS51257">
    <property type="entry name" value="PROKAR_LIPOPROTEIN"/>
    <property type="match status" value="1"/>
</dbReference>
<evidence type="ECO:0000256" key="2">
    <source>
        <dbReference type="ARBA" id="ARBA00022692"/>
    </source>
</evidence>
<feature type="transmembrane region" description="Helical" evidence="6">
    <location>
        <begin position="193"/>
        <end position="216"/>
    </location>
</feature>
<gene>
    <name evidence="7" type="ORF">SEMRO_1377_G267520.1</name>
</gene>
<dbReference type="Gene3D" id="1.20.1070.10">
    <property type="entry name" value="Rhodopsin 7-helix transmembrane proteins"/>
    <property type="match status" value="1"/>
</dbReference>
<accession>A0A9N8ER18</accession>
<name>A0A9N8ER18_9STRA</name>
<feature type="transmembrane region" description="Helical" evidence="6">
    <location>
        <begin position="279"/>
        <end position="302"/>
    </location>
</feature>
<evidence type="ECO:0000256" key="5">
    <source>
        <dbReference type="SAM" id="MobiDB-lite"/>
    </source>
</evidence>
<dbReference type="SUPFAM" id="SSF81321">
    <property type="entry name" value="Family A G protein-coupled receptor-like"/>
    <property type="match status" value="1"/>
</dbReference>
<dbReference type="GO" id="GO:0004930">
    <property type="term" value="F:G protein-coupled receptor activity"/>
    <property type="evidence" value="ECO:0007669"/>
    <property type="project" value="TreeGrafter"/>
</dbReference>
<feature type="transmembrane region" description="Helical" evidence="6">
    <location>
        <begin position="105"/>
        <end position="123"/>
    </location>
</feature>
<dbReference type="PANTHER" id="PTHR23112">
    <property type="entry name" value="G PROTEIN-COUPLED RECEPTOR 157-RELATED"/>
    <property type="match status" value="1"/>
</dbReference>
<dbReference type="OrthoDB" id="18453at2759"/>
<feature type="transmembrane region" description="Helical" evidence="6">
    <location>
        <begin position="135"/>
        <end position="156"/>
    </location>
</feature>
<dbReference type="CDD" id="cd00637">
    <property type="entry name" value="7tm_classA_rhodopsin-like"/>
    <property type="match status" value="1"/>
</dbReference>
<protein>
    <recommendedName>
        <fullName evidence="9">G-protein coupled receptors family 1 profile domain-containing protein</fullName>
    </recommendedName>
</protein>
<dbReference type="Proteomes" id="UP001153069">
    <property type="component" value="Unassembled WGS sequence"/>
</dbReference>
<organism evidence="7 8">
    <name type="scientific">Seminavis robusta</name>
    <dbReference type="NCBI Taxonomy" id="568900"/>
    <lineage>
        <taxon>Eukaryota</taxon>
        <taxon>Sar</taxon>
        <taxon>Stramenopiles</taxon>
        <taxon>Ochrophyta</taxon>
        <taxon>Bacillariophyta</taxon>
        <taxon>Bacillariophyceae</taxon>
        <taxon>Bacillariophycidae</taxon>
        <taxon>Naviculales</taxon>
        <taxon>Naviculaceae</taxon>
        <taxon>Seminavis</taxon>
    </lineage>
</organism>
<sequence length="402" mass="45611">MSLTSREVAIAIVPKITGGLSIAGSGWISCQILADPKKRHKTYHRLVLLMSLCDLVSSFSYFLSTWPIPQGVNQGWKSPYHFHAVGNAATCTAQGFGIQLGVTTAFFNIMLALHYLLVIKYNYTESFLQKKERYMWAIALTLGLALSVPGLFLQMYGNTNLWCWISPSWDLCDQLGMTKDQCVSRAYNYRWAFYYAPLWTCIFLITLSQLCLWWTVRQMEVKASRWRFTSKQSKARRLQQSRRVAIQAAWYMAGFIVTWLPYTAIAMTGKFFNPHDTTGFIVLLTVVICQPSQGLINVFVYHRQSLARASSRAVGSVGESVKNIVQLASHQSRKSWTSAALQQNQQQQTLDQIRNELQDVKLTITEPRLFADEEEPTNSVTEEGEKGDEVGDSSTDLIEIYD</sequence>
<reference evidence="7" key="1">
    <citation type="submission" date="2020-06" db="EMBL/GenBank/DDBJ databases">
        <authorList>
            <consortium name="Plant Systems Biology data submission"/>
        </authorList>
    </citation>
    <scope>NUCLEOTIDE SEQUENCE</scope>
    <source>
        <strain evidence="7">D6</strain>
    </source>
</reference>
<dbReference type="GO" id="GO:0007189">
    <property type="term" value="P:adenylate cyclase-activating G protein-coupled receptor signaling pathway"/>
    <property type="evidence" value="ECO:0007669"/>
    <property type="project" value="TreeGrafter"/>
</dbReference>
<comment type="caution">
    <text evidence="7">The sequence shown here is derived from an EMBL/GenBank/DDBJ whole genome shotgun (WGS) entry which is preliminary data.</text>
</comment>
<keyword evidence="2 6" id="KW-0812">Transmembrane</keyword>
<feature type="region of interest" description="Disordered" evidence="5">
    <location>
        <begin position="368"/>
        <end position="402"/>
    </location>
</feature>
<feature type="transmembrane region" description="Helical" evidence="6">
    <location>
        <begin position="244"/>
        <end position="267"/>
    </location>
</feature>
<keyword evidence="8" id="KW-1185">Reference proteome</keyword>
<evidence type="ECO:0000313" key="8">
    <source>
        <dbReference type="Proteomes" id="UP001153069"/>
    </source>
</evidence>